<name>A0AAN4W5K9_9BACT</name>
<comment type="caution">
    <text evidence="1">The sequence shown here is derived from an EMBL/GenBank/DDBJ whole genome shotgun (WGS) entry which is preliminary data.</text>
</comment>
<dbReference type="Proteomes" id="UP001310022">
    <property type="component" value="Unassembled WGS sequence"/>
</dbReference>
<accession>A0AAN4W5K9</accession>
<dbReference type="AlphaFoldDB" id="A0AAN4W5K9"/>
<dbReference type="RefSeq" id="WP_338239580.1">
    <property type="nucleotide sequence ID" value="NZ_BQKE01000006.1"/>
</dbReference>
<dbReference type="EMBL" id="BQKE01000006">
    <property type="protein sequence ID" value="GJM64520.1"/>
    <property type="molecule type" value="Genomic_DNA"/>
</dbReference>
<protein>
    <submittedName>
        <fullName evidence="1">Uncharacterized protein</fullName>
    </submittedName>
</protein>
<sequence length="86" mass="10460">MEERKNIFARIEDTIRSYFNPEFPVVPKLRNELGIDPVFNFKGSNDRVKGLQRWVMSLYQKFRKKLYYQVRVFGSKVLIPAWENWM</sequence>
<gene>
    <name evidence="1" type="ORF">PEDI_50720</name>
</gene>
<reference evidence="1 2" key="1">
    <citation type="submission" date="2021-12" db="EMBL/GenBank/DDBJ databases">
        <title>Genome sequencing of bacteria with rrn-lacking chromosome and rrn-plasmid.</title>
        <authorList>
            <person name="Anda M."/>
            <person name="Iwasaki W."/>
        </authorList>
    </citation>
    <scope>NUCLEOTIDE SEQUENCE [LARGE SCALE GENOMIC DNA]</scope>
    <source>
        <strain evidence="1 2">NBRC 15940</strain>
    </source>
</reference>
<keyword evidence="2" id="KW-1185">Reference proteome</keyword>
<evidence type="ECO:0000313" key="1">
    <source>
        <dbReference type="EMBL" id="GJM64520.1"/>
    </source>
</evidence>
<proteinExistence type="predicted"/>
<organism evidence="1 2">
    <name type="scientific">Persicobacter diffluens</name>
    <dbReference type="NCBI Taxonomy" id="981"/>
    <lineage>
        <taxon>Bacteria</taxon>
        <taxon>Pseudomonadati</taxon>
        <taxon>Bacteroidota</taxon>
        <taxon>Cytophagia</taxon>
        <taxon>Cytophagales</taxon>
        <taxon>Persicobacteraceae</taxon>
        <taxon>Persicobacter</taxon>
    </lineage>
</organism>
<evidence type="ECO:0000313" key="2">
    <source>
        <dbReference type="Proteomes" id="UP001310022"/>
    </source>
</evidence>